<evidence type="ECO:0000259" key="2">
    <source>
        <dbReference type="Pfam" id="PF15477"/>
    </source>
</evidence>
<feature type="region of interest" description="Disordered" evidence="1">
    <location>
        <begin position="56"/>
        <end position="239"/>
    </location>
</feature>
<dbReference type="Proteomes" id="UP000233120">
    <property type="component" value="Unassembled WGS sequence"/>
</dbReference>
<dbReference type="Bgee" id="ENSMNEG00000042932">
    <property type="expression patterns" value="Expressed in skeletal muscle tissue and 1 other cell type or tissue"/>
</dbReference>
<dbReference type="Ensembl" id="ENSMNET00000064515.1">
    <property type="protein sequence ID" value="ENSMNEP00000040024.1"/>
    <property type="gene ID" value="ENSMNEG00000042932.1"/>
</dbReference>
<feature type="compositionally biased region" description="Basic and acidic residues" evidence="1">
    <location>
        <begin position="270"/>
        <end position="285"/>
    </location>
</feature>
<proteinExistence type="predicted"/>
<feature type="region of interest" description="Disordered" evidence="1">
    <location>
        <begin position="265"/>
        <end position="287"/>
    </location>
</feature>
<dbReference type="InterPro" id="IPR028124">
    <property type="entry name" value="SMAP_dom"/>
</dbReference>
<protein>
    <recommendedName>
        <fullName evidence="2">Small acidic protein-like domain-containing protein</fullName>
    </recommendedName>
</protein>
<name>A0A2K6DVT9_MACNE</name>
<evidence type="ECO:0000313" key="4">
    <source>
        <dbReference type="Proteomes" id="UP000233120"/>
    </source>
</evidence>
<dbReference type="PANTHER" id="PTHR22426:SF1">
    <property type="entry name" value="LYSINE-RICH NUCLEOLAR PROTEIN 1"/>
    <property type="match status" value="1"/>
</dbReference>
<reference evidence="3" key="1">
    <citation type="submission" date="2025-08" db="UniProtKB">
        <authorList>
            <consortium name="Ensembl"/>
        </authorList>
    </citation>
    <scope>IDENTIFICATION</scope>
</reference>
<organism evidence="3 4">
    <name type="scientific">Macaca nemestrina</name>
    <name type="common">Pig-tailed macaque</name>
    <dbReference type="NCBI Taxonomy" id="9545"/>
    <lineage>
        <taxon>Eukaryota</taxon>
        <taxon>Metazoa</taxon>
        <taxon>Chordata</taxon>
        <taxon>Craniata</taxon>
        <taxon>Vertebrata</taxon>
        <taxon>Euteleostomi</taxon>
        <taxon>Mammalia</taxon>
        <taxon>Eutheria</taxon>
        <taxon>Euarchontoglires</taxon>
        <taxon>Primates</taxon>
        <taxon>Haplorrhini</taxon>
        <taxon>Catarrhini</taxon>
        <taxon>Cercopithecidae</taxon>
        <taxon>Cercopithecinae</taxon>
        <taxon>Macaca</taxon>
    </lineage>
</organism>
<feature type="domain" description="Small acidic protein-like" evidence="2">
    <location>
        <begin position="294"/>
        <end position="360"/>
    </location>
</feature>
<dbReference type="AlphaFoldDB" id="A0A2K6DVT9"/>
<keyword evidence="4" id="KW-1185">Reference proteome</keyword>
<feature type="compositionally biased region" description="Basic and acidic residues" evidence="1">
    <location>
        <begin position="228"/>
        <end position="239"/>
    </location>
</feature>
<evidence type="ECO:0000313" key="3">
    <source>
        <dbReference type="Ensembl" id="ENSMNEP00000040024.1"/>
    </source>
</evidence>
<evidence type="ECO:0000256" key="1">
    <source>
        <dbReference type="SAM" id="MobiDB-lite"/>
    </source>
</evidence>
<dbReference type="Pfam" id="PF15477">
    <property type="entry name" value="SMAP"/>
    <property type="match status" value="1"/>
</dbReference>
<dbReference type="OMA" id="PAMFHAS"/>
<feature type="compositionally biased region" description="Basic and acidic residues" evidence="1">
    <location>
        <begin position="56"/>
        <end position="68"/>
    </location>
</feature>
<sequence>MITKTHKTQYSILNNDDYFANVSPIKATPPSKSVVHGKVPEMSLGVSTLCEEHVEPDTLRARRPEKSPSPRKQVLGRLEFLCGEKKKKSPPAMFHASGKETKGAQDPSAGDAANTCSVGKKGEEQATLGQIREAEEPQGTQWEGEEEEKKIHQEGDALPGHSKPSRSMESSPRKGSKKKPKLRIRNTSTPIGNGPKAPAKKTMKSKKVEQPIIEEPALKRKKKKKRKESGVARDPWKEETDTDLEVVLEKKGNMDEAHIDQVRRKALQGDIHRESGKTEASETRKWRGTQFGQWDTADFENEEQKLKFLKLTGGFKNLSPSTIARPNMALSKKAADSLQQNLQQNLQQDYDPALSWKYSRGANLDFSTAPNKIFYIHRNASKLVKLED</sequence>
<dbReference type="GeneTree" id="ENSGT00500000044955"/>
<feature type="compositionally biased region" description="Basic residues" evidence="1">
    <location>
        <begin position="174"/>
        <end position="184"/>
    </location>
</feature>
<dbReference type="PANTHER" id="PTHR22426">
    <property type="entry name" value="ARGININE_SERINE-RICH COILED-COIL PROTEIN 2"/>
    <property type="match status" value="1"/>
</dbReference>
<reference evidence="3" key="2">
    <citation type="submission" date="2025-09" db="UniProtKB">
        <authorList>
            <consortium name="Ensembl"/>
        </authorList>
    </citation>
    <scope>IDENTIFICATION</scope>
</reference>
<accession>A0A2K6DVT9</accession>
<dbReference type="STRING" id="9545.ENSMNEP00000040024"/>